<accession>A0A8W8JDY9</accession>
<dbReference type="AlphaFoldDB" id="A0A8W8JDY9"/>
<evidence type="ECO:0000313" key="3">
    <source>
        <dbReference type="EnsemblMetazoa" id="G17947.1:cds"/>
    </source>
</evidence>
<evidence type="ECO:0000259" key="2">
    <source>
        <dbReference type="Pfam" id="PF20720"/>
    </source>
</evidence>
<dbReference type="EnsemblMetazoa" id="G17947.1">
    <property type="protein sequence ID" value="G17947.1:cds"/>
    <property type="gene ID" value="G17947"/>
</dbReference>
<evidence type="ECO:0000313" key="4">
    <source>
        <dbReference type="Proteomes" id="UP000005408"/>
    </source>
</evidence>
<feature type="domain" description="Novel STAND NTPase 3" evidence="2">
    <location>
        <begin position="250"/>
        <end position="375"/>
    </location>
</feature>
<feature type="transmembrane region" description="Helical" evidence="1">
    <location>
        <begin position="109"/>
        <end position="133"/>
    </location>
</feature>
<dbReference type="Proteomes" id="UP000005408">
    <property type="component" value="Unassembled WGS sequence"/>
</dbReference>
<proteinExistence type="predicted"/>
<dbReference type="InterPro" id="IPR049050">
    <property type="entry name" value="nSTAND3"/>
</dbReference>
<keyword evidence="1" id="KW-0812">Transmembrane</keyword>
<sequence length="630" mass="72382">MDCPTNASMWKKRADRYKCQNKDIYHCLLLKDKTRLKEVCIEQARIGKGYCPIITRHNYLDWALCNTTGCPNDTYTSDEVYKYPICFMTTHTGPIRTTSNDMGTNVQSLIGVGIAIFILPILAFCVVGCGKWNKHRGTFTFKEDENNESVKGVLQVLDNSNVILIHGTLGNGVSKTGKEATKDFIQLEDHSDWEYQWINYDDFSDTPPAGKTIIFVDGWFGIWNENPSSDAENGTNNREPLLFKDNENNETVEGVLQELHNSNVILIHGTLGNGVSKTGKEATKDFIQKHSDWEYQRINYDDCSDTPLAEKTIIFVDGWFGIWNENPCKVNDVEKALKKIRNSIDNVQLCKVILGIREDIYEKYKKLFNSNLPSNFRHLYLDSIRARQNKELEQQLKRTLNKVNCKKRKCSCATLNIQGIKDKYHELGNHLKVEILASHHCLITKFMECGDLLETLVCHFMELQKKKKRLYECLMYIVIKGKYKIGDDVDSDVKKEFHFGITSESYKDCKSLDKYTKKMPGKDLVNIKNAATPPNQEYIVFEYVFLYLCAFHSLFKMQPKMVMKHCNMDAVLQIVRPDEADQDGDGIKFCAKAENEYVTYFYKEVVKRTPGLEDTFCGHPLVKHAIGTEV</sequence>
<keyword evidence="1" id="KW-1133">Transmembrane helix</keyword>
<evidence type="ECO:0000256" key="1">
    <source>
        <dbReference type="SAM" id="Phobius"/>
    </source>
</evidence>
<protein>
    <recommendedName>
        <fullName evidence="2">Novel STAND NTPase 3 domain-containing protein</fullName>
    </recommendedName>
</protein>
<name>A0A8W8JDY9_MAGGI</name>
<dbReference type="Pfam" id="PF20720">
    <property type="entry name" value="nSTAND3"/>
    <property type="match status" value="1"/>
</dbReference>
<reference evidence="3" key="1">
    <citation type="submission" date="2022-08" db="UniProtKB">
        <authorList>
            <consortium name="EnsemblMetazoa"/>
        </authorList>
    </citation>
    <scope>IDENTIFICATION</scope>
    <source>
        <strain evidence="3">05x7-T-G4-1.051#20</strain>
    </source>
</reference>
<keyword evidence="1" id="KW-0472">Membrane</keyword>
<organism evidence="3 4">
    <name type="scientific">Magallana gigas</name>
    <name type="common">Pacific oyster</name>
    <name type="synonym">Crassostrea gigas</name>
    <dbReference type="NCBI Taxonomy" id="29159"/>
    <lineage>
        <taxon>Eukaryota</taxon>
        <taxon>Metazoa</taxon>
        <taxon>Spiralia</taxon>
        <taxon>Lophotrochozoa</taxon>
        <taxon>Mollusca</taxon>
        <taxon>Bivalvia</taxon>
        <taxon>Autobranchia</taxon>
        <taxon>Pteriomorphia</taxon>
        <taxon>Ostreida</taxon>
        <taxon>Ostreoidea</taxon>
        <taxon>Ostreidae</taxon>
        <taxon>Magallana</taxon>
    </lineage>
</organism>
<keyword evidence="4" id="KW-1185">Reference proteome</keyword>